<evidence type="ECO:0000313" key="5">
    <source>
        <dbReference type="Proteomes" id="UP001367508"/>
    </source>
</evidence>
<keyword evidence="1" id="KW-0479">Metal-binding</keyword>
<dbReference type="EMBL" id="JAYMYQ010000001">
    <property type="protein sequence ID" value="KAK7360616.1"/>
    <property type="molecule type" value="Genomic_DNA"/>
</dbReference>
<keyword evidence="2" id="KW-0378">Hydrolase</keyword>
<evidence type="ECO:0000313" key="4">
    <source>
        <dbReference type="EMBL" id="KAK7360616.1"/>
    </source>
</evidence>
<dbReference type="GO" id="GO:0046872">
    <property type="term" value="F:metal ion binding"/>
    <property type="evidence" value="ECO:0007669"/>
    <property type="project" value="UniProtKB-KW"/>
</dbReference>
<evidence type="ECO:0000256" key="1">
    <source>
        <dbReference type="ARBA" id="ARBA00022723"/>
    </source>
</evidence>
<evidence type="ECO:0000256" key="2">
    <source>
        <dbReference type="ARBA" id="ARBA00022801"/>
    </source>
</evidence>
<comment type="caution">
    <text evidence="4">The sequence shown here is derived from an EMBL/GenBank/DDBJ whole genome shotgun (WGS) entry which is preliminary data.</text>
</comment>
<organism evidence="4 5">
    <name type="scientific">Canavalia gladiata</name>
    <name type="common">Sword bean</name>
    <name type="synonym">Dolichos gladiatus</name>
    <dbReference type="NCBI Taxonomy" id="3824"/>
    <lineage>
        <taxon>Eukaryota</taxon>
        <taxon>Viridiplantae</taxon>
        <taxon>Streptophyta</taxon>
        <taxon>Embryophyta</taxon>
        <taxon>Tracheophyta</taxon>
        <taxon>Spermatophyta</taxon>
        <taxon>Magnoliopsida</taxon>
        <taxon>eudicotyledons</taxon>
        <taxon>Gunneridae</taxon>
        <taxon>Pentapetalae</taxon>
        <taxon>rosids</taxon>
        <taxon>fabids</taxon>
        <taxon>Fabales</taxon>
        <taxon>Fabaceae</taxon>
        <taxon>Papilionoideae</taxon>
        <taxon>50 kb inversion clade</taxon>
        <taxon>NPAAA clade</taxon>
        <taxon>indigoferoid/millettioid clade</taxon>
        <taxon>Phaseoleae</taxon>
        <taxon>Canavalia</taxon>
    </lineage>
</organism>
<keyword evidence="5" id="KW-1185">Reference proteome</keyword>
<reference evidence="4 5" key="1">
    <citation type="submission" date="2024-01" db="EMBL/GenBank/DDBJ databases">
        <title>The genomes of 5 underutilized Papilionoideae crops provide insights into root nodulation and disease resistanc.</title>
        <authorList>
            <person name="Jiang F."/>
        </authorList>
    </citation>
    <scope>NUCLEOTIDE SEQUENCE [LARGE SCALE GENOMIC DNA]</scope>
    <source>
        <strain evidence="4">LVBAO_FW01</strain>
        <tissue evidence="4">Leaves</tissue>
    </source>
</reference>
<dbReference type="GO" id="GO:0016813">
    <property type="term" value="F:hydrolase activity, acting on carbon-nitrogen (but not peptide) bonds, in linear amidines"/>
    <property type="evidence" value="ECO:0007669"/>
    <property type="project" value="InterPro"/>
</dbReference>
<dbReference type="Proteomes" id="UP001367508">
    <property type="component" value="Unassembled WGS sequence"/>
</dbReference>
<protein>
    <submittedName>
        <fullName evidence="4">Uncharacterized protein</fullName>
    </submittedName>
</protein>
<dbReference type="Gene3D" id="3.40.630.10">
    <property type="entry name" value="Zn peptidases"/>
    <property type="match status" value="1"/>
</dbReference>
<feature type="region of interest" description="Disordered" evidence="3">
    <location>
        <begin position="213"/>
        <end position="236"/>
    </location>
</feature>
<sequence length="236" mass="26793">MHINKGEKRELDRIIEQDRWVQSLVLDPLKVHYTKHTDLDRGFRKIGDLFLQILREQAVARLMSLGKVSDACGYLERTFWSFASLRAINVIRNEMEDAGLRMWMDQMGKCTRDSLCNISFESSARQRKTAKAKADPQDEEGPIIVLLAKLCSQGQEPKVLVQANNIPERLTALHMHDDCREQVAPSSKTKRYGSRSSVLHEDVQCCFHIGVAKNNGPPPSQVKPLNWDGSNPPSVR</sequence>
<gene>
    <name evidence="4" type="ORF">VNO77_02623</name>
</gene>
<dbReference type="AlphaFoldDB" id="A0AAN9MU38"/>
<name>A0AAN9MU38_CANGL</name>
<dbReference type="InterPro" id="IPR010158">
    <property type="entry name" value="Amidase_Cbmase"/>
</dbReference>
<dbReference type="PANTHER" id="PTHR32494:SF19">
    <property type="entry name" value="ALLANTOATE DEIMINASE-RELATED"/>
    <property type="match status" value="1"/>
</dbReference>
<accession>A0AAN9MU38</accession>
<evidence type="ECO:0000256" key="3">
    <source>
        <dbReference type="SAM" id="MobiDB-lite"/>
    </source>
</evidence>
<proteinExistence type="predicted"/>
<dbReference type="PANTHER" id="PTHR32494">
    <property type="entry name" value="ALLANTOATE DEIMINASE-RELATED"/>
    <property type="match status" value="1"/>
</dbReference>